<accession>A0A286BVC5</accession>
<evidence type="ECO:0000313" key="1">
    <source>
        <dbReference type="EMBL" id="SOD38102.1"/>
    </source>
</evidence>
<dbReference type="AlphaFoldDB" id="A0A286BVC5"/>
<keyword evidence="2" id="KW-1185">Reference proteome</keyword>
<gene>
    <name evidence="1" type="ORF">SAMN06273570_2491</name>
</gene>
<dbReference type="EMBL" id="OCMY01000001">
    <property type="protein sequence ID" value="SOD38102.1"/>
    <property type="molecule type" value="Genomic_DNA"/>
</dbReference>
<organism evidence="1 2">
    <name type="scientific">Candidatus Pantoea floridensis</name>
    <dbReference type="NCBI Taxonomy" id="1938870"/>
    <lineage>
        <taxon>Bacteria</taxon>
        <taxon>Pseudomonadati</taxon>
        <taxon>Pseudomonadota</taxon>
        <taxon>Gammaproteobacteria</taxon>
        <taxon>Enterobacterales</taxon>
        <taxon>Erwiniaceae</taxon>
        <taxon>Pantoea</taxon>
    </lineage>
</organism>
<dbReference type="Proteomes" id="UP000219271">
    <property type="component" value="Unassembled WGS sequence"/>
</dbReference>
<protein>
    <submittedName>
        <fullName evidence="1">Uncharacterized protein</fullName>
    </submittedName>
</protein>
<name>A0A286BVC5_9GAMM</name>
<proteinExistence type="predicted"/>
<reference evidence="2" key="1">
    <citation type="submission" date="2017-09" db="EMBL/GenBank/DDBJ databases">
        <authorList>
            <person name="Varghese N."/>
            <person name="Submissions S."/>
        </authorList>
    </citation>
    <scope>NUCLEOTIDE SEQUENCE [LARGE SCALE GENOMIC DNA]</scope>
    <source>
        <strain evidence="2">JKS000234</strain>
    </source>
</reference>
<sequence length="70" mass="8491">MLLIHFNYTPIEIKLHFFTYYKNKKLIYKNYSGLKTITSLSNQLKINQLSLLDTLIKLKYYCYFSWVSDI</sequence>
<evidence type="ECO:0000313" key="2">
    <source>
        <dbReference type="Proteomes" id="UP000219271"/>
    </source>
</evidence>